<keyword evidence="2 6" id="KW-0251">Elongation factor</keyword>
<dbReference type="PANTHER" id="PTHR11741">
    <property type="entry name" value="ELONGATION FACTOR TS"/>
    <property type="match status" value="1"/>
</dbReference>
<name>A0A8T0QYZ6_PANVG</name>
<dbReference type="Gene3D" id="3.30.479.20">
    <property type="entry name" value="Elongation factor Ts, dimerisation domain"/>
    <property type="match status" value="2"/>
</dbReference>
<dbReference type="Gene3D" id="1.10.286.20">
    <property type="match status" value="1"/>
</dbReference>
<accession>A0A8T0QYZ6</accession>
<dbReference type="AlphaFoldDB" id="A0A8T0QYZ6"/>
<dbReference type="FunFam" id="1.10.286.20:FF:000001">
    <property type="entry name" value="Elongation factor Ts"/>
    <property type="match status" value="1"/>
</dbReference>
<evidence type="ECO:0000256" key="5">
    <source>
        <dbReference type="ARBA" id="ARBA00023128"/>
    </source>
</evidence>
<keyword evidence="3 6" id="KW-0648">Protein biosynthesis</keyword>
<dbReference type="GO" id="GO:0005739">
    <property type="term" value="C:mitochondrion"/>
    <property type="evidence" value="ECO:0007669"/>
    <property type="project" value="UniProtKB-SubCell"/>
</dbReference>
<keyword evidence="10" id="KW-1185">Reference proteome</keyword>
<dbReference type="EMBL" id="CM029048">
    <property type="protein sequence ID" value="KAG2578159.1"/>
    <property type="molecule type" value="Genomic_DNA"/>
</dbReference>
<dbReference type="PROSITE" id="PS01127">
    <property type="entry name" value="EF_TS_2"/>
    <property type="match status" value="1"/>
</dbReference>
<dbReference type="InterPro" id="IPR018101">
    <property type="entry name" value="Transl_elong_Ts_CS"/>
</dbReference>
<feature type="domain" description="Translation elongation factor EFTs/EF1B dimerisation" evidence="8">
    <location>
        <begin position="125"/>
        <end position="361"/>
    </location>
</feature>
<dbReference type="GO" id="GO:0070125">
    <property type="term" value="P:mitochondrial translational elongation"/>
    <property type="evidence" value="ECO:0007669"/>
    <property type="project" value="TreeGrafter"/>
</dbReference>
<evidence type="ECO:0000256" key="3">
    <source>
        <dbReference type="ARBA" id="ARBA00022917"/>
    </source>
</evidence>
<dbReference type="SUPFAM" id="SSF46934">
    <property type="entry name" value="UBA-like"/>
    <property type="match status" value="1"/>
</dbReference>
<comment type="function">
    <text evidence="6 7">Associates with the EF-Tu.GDP complex and induces the exchange of GDP to GTP. It remains bound to the aminoacyl-tRNA.EF-Tu.GTP complex up to the GTP hydrolysis stage on the ribosome.</text>
</comment>
<dbReference type="SUPFAM" id="SSF54713">
    <property type="entry name" value="Elongation factor Ts (EF-Ts), dimerisation domain"/>
    <property type="match status" value="2"/>
</dbReference>
<dbReference type="OrthoDB" id="277235at2759"/>
<keyword evidence="5 6" id="KW-0496">Mitochondrion</keyword>
<dbReference type="GO" id="GO:0003746">
    <property type="term" value="F:translation elongation factor activity"/>
    <property type="evidence" value="ECO:0007669"/>
    <property type="project" value="UniProtKB-UniRule"/>
</dbReference>
<dbReference type="NCBIfam" id="TIGR00116">
    <property type="entry name" value="tsf"/>
    <property type="match status" value="1"/>
</dbReference>
<dbReference type="Proteomes" id="UP000823388">
    <property type="component" value="Chromosome 6N"/>
</dbReference>
<evidence type="ECO:0000256" key="1">
    <source>
        <dbReference type="ARBA" id="ARBA00005532"/>
    </source>
</evidence>
<dbReference type="InterPro" id="IPR014039">
    <property type="entry name" value="Transl_elong_EFTs/EF1B_dimer"/>
</dbReference>
<reference evidence="9 10" key="1">
    <citation type="submission" date="2020-05" db="EMBL/GenBank/DDBJ databases">
        <title>WGS assembly of Panicum virgatum.</title>
        <authorList>
            <person name="Lovell J.T."/>
            <person name="Jenkins J."/>
            <person name="Shu S."/>
            <person name="Juenger T.E."/>
            <person name="Schmutz J."/>
        </authorList>
    </citation>
    <scope>NUCLEOTIDE SEQUENCE</scope>
    <source>
        <strain evidence="9">AP13</strain>
        <strain evidence="10">cv. AP13</strain>
    </source>
</reference>
<comment type="caution">
    <text evidence="9">The sequence shown here is derived from an EMBL/GenBank/DDBJ whole genome shotgun (WGS) entry which is preliminary data.</text>
</comment>
<evidence type="ECO:0000313" key="10">
    <source>
        <dbReference type="Proteomes" id="UP000823388"/>
    </source>
</evidence>
<evidence type="ECO:0000256" key="7">
    <source>
        <dbReference type="RuleBase" id="RU000642"/>
    </source>
</evidence>
<gene>
    <name evidence="6" type="primary">EFTS</name>
    <name evidence="9" type="ORF">PVAP13_6NG183100</name>
</gene>
<comment type="similarity">
    <text evidence="1 6 7">Belongs to the EF-Ts family.</text>
</comment>
<dbReference type="FunFam" id="1.10.8.10:FF:000001">
    <property type="entry name" value="Elongation factor Ts"/>
    <property type="match status" value="1"/>
</dbReference>
<keyword evidence="4" id="KW-0809">Transit peptide</keyword>
<dbReference type="PANTHER" id="PTHR11741:SF0">
    <property type="entry name" value="ELONGATION FACTOR TS, MITOCHONDRIAL"/>
    <property type="match status" value="1"/>
</dbReference>
<dbReference type="FunFam" id="3.30.479.20:FF:000012">
    <property type="entry name" value="Elongation factor Ts, mitochondrial"/>
    <property type="match status" value="1"/>
</dbReference>
<dbReference type="EMBL" id="CM029048">
    <property type="protein sequence ID" value="KAG2578158.1"/>
    <property type="molecule type" value="Genomic_DNA"/>
</dbReference>
<dbReference type="InterPro" id="IPR036402">
    <property type="entry name" value="EF-Ts_dimer_sf"/>
</dbReference>
<dbReference type="Gene3D" id="1.10.8.10">
    <property type="entry name" value="DNA helicase RuvA subunit, C-terminal domain"/>
    <property type="match status" value="1"/>
</dbReference>
<comment type="subcellular location">
    <subcellularLocation>
        <location evidence="6">Mitochondrion</location>
    </subcellularLocation>
</comment>
<evidence type="ECO:0000256" key="4">
    <source>
        <dbReference type="ARBA" id="ARBA00022946"/>
    </source>
</evidence>
<organism evidence="9 10">
    <name type="scientific">Panicum virgatum</name>
    <name type="common">Blackwell switchgrass</name>
    <dbReference type="NCBI Taxonomy" id="38727"/>
    <lineage>
        <taxon>Eukaryota</taxon>
        <taxon>Viridiplantae</taxon>
        <taxon>Streptophyta</taxon>
        <taxon>Embryophyta</taxon>
        <taxon>Tracheophyta</taxon>
        <taxon>Spermatophyta</taxon>
        <taxon>Magnoliopsida</taxon>
        <taxon>Liliopsida</taxon>
        <taxon>Poales</taxon>
        <taxon>Poaceae</taxon>
        <taxon>PACMAD clade</taxon>
        <taxon>Panicoideae</taxon>
        <taxon>Panicodae</taxon>
        <taxon>Paniceae</taxon>
        <taxon>Panicinae</taxon>
        <taxon>Panicum</taxon>
        <taxon>Panicum sect. Hiantes</taxon>
    </lineage>
</organism>
<evidence type="ECO:0000259" key="8">
    <source>
        <dbReference type="Pfam" id="PF00889"/>
    </source>
</evidence>
<sequence>MAWGQGARKPILGLVFRAQQQAARGYSSSAFKTRLLGTLVPQNDMFPRRFSSQVSSSEQMNLIKQLRERTSAPIKDVKASLVSCDWDIEAAQKDLRKRGVVLAAKKSSRTAAEGLLAIAQDEKRAAVIELNCETDFVARNDVFQYLASSVAKMVLSAQGPGQLFLPFDPEYLENMSINLDHPKLSGETTVQSAVTEVAAMVGENVKLRRGFILSTTAHGVVSSYLHTCPQPGLGRIAGLVTLEAEDSSASLDALKTVGSSIAMHIVATKPLFLSKELVSPAAIENEREILRTQAESSGKSQMAMDKMVEGRLRKYFEEVVLMEQKYVLNDSTNIKTVLNNLSKEVGSKVTIGNFFRMQVGEGIERPEDAAGSEPVAHSA</sequence>
<dbReference type="Pfam" id="PF00889">
    <property type="entry name" value="EF_TS"/>
    <property type="match status" value="1"/>
</dbReference>
<proteinExistence type="inferred from homology"/>
<dbReference type="CDD" id="cd14275">
    <property type="entry name" value="UBA_EF-Ts"/>
    <property type="match status" value="1"/>
</dbReference>
<evidence type="ECO:0000313" key="9">
    <source>
        <dbReference type="EMBL" id="KAG2578158.1"/>
    </source>
</evidence>
<evidence type="ECO:0000256" key="6">
    <source>
        <dbReference type="HAMAP-Rule" id="MF_03135"/>
    </source>
</evidence>
<dbReference type="InterPro" id="IPR001816">
    <property type="entry name" value="Transl_elong_EFTs/EF1B"/>
</dbReference>
<evidence type="ECO:0000256" key="2">
    <source>
        <dbReference type="ARBA" id="ARBA00022768"/>
    </source>
</evidence>
<dbReference type="HAMAP" id="MF_00050">
    <property type="entry name" value="EF_Ts"/>
    <property type="match status" value="1"/>
</dbReference>
<dbReference type="InterPro" id="IPR009060">
    <property type="entry name" value="UBA-like_sf"/>
</dbReference>
<protein>
    <recommendedName>
        <fullName evidence="6">Elongation factor Ts, mitochondrial</fullName>
        <shortName evidence="6">EF-Ts</shortName>
        <shortName evidence="6">EF-TsMt</shortName>
    </recommendedName>
</protein>